<dbReference type="EMBL" id="NXLR01000010">
    <property type="protein sequence ID" value="RDU59664.1"/>
    <property type="molecule type" value="Genomic_DNA"/>
</dbReference>
<gene>
    <name evidence="5" type="ORF">CQA63_06180</name>
</gene>
<dbReference type="SUPFAM" id="SSF116734">
    <property type="entry name" value="DNA methylase specificity domain"/>
    <property type="match status" value="1"/>
</dbReference>
<evidence type="ECO:0000313" key="5">
    <source>
        <dbReference type="EMBL" id="RDU59664.1"/>
    </source>
</evidence>
<keyword evidence="3" id="KW-0238">DNA-binding</keyword>
<dbReference type="Proteomes" id="UP000256599">
    <property type="component" value="Unassembled WGS sequence"/>
</dbReference>
<comment type="similarity">
    <text evidence="1">Belongs to the type-I restriction system S methylase family.</text>
</comment>
<dbReference type="PANTHER" id="PTHR43140:SF1">
    <property type="entry name" value="TYPE I RESTRICTION ENZYME ECOKI SPECIFICITY SUBUNIT"/>
    <property type="match status" value="1"/>
</dbReference>
<comment type="caution">
    <text evidence="5">The sequence shown here is derived from an EMBL/GenBank/DDBJ whole genome shotgun (WGS) entry which is preliminary data.</text>
</comment>
<keyword evidence="6" id="KW-1185">Reference proteome</keyword>
<proteinExistence type="inferred from homology"/>
<keyword evidence="2" id="KW-0680">Restriction system</keyword>
<dbReference type="InterPro" id="IPR044946">
    <property type="entry name" value="Restrct_endonuc_typeI_TRD_sf"/>
</dbReference>
<protein>
    <recommendedName>
        <fullName evidence="4">Type I restriction modification DNA specificity domain-containing protein</fullName>
    </recommendedName>
</protein>
<evidence type="ECO:0000256" key="2">
    <source>
        <dbReference type="ARBA" id="ARBA00022747"/>
    </source>
</evidence>
<evidence type="ECO:0000256" key="1">
    <source>
        <dbReference type="ARBA" id="ARBA00010923"/>
    </source>
</evidence>
<organism evidence="5 6">
    <name type="scientific">Helicobacter marmotae</name>
    <dbReference type="NCBI Taxonomy" id="152490"/>
    <lineage>
        <taxon>Bacteria</taxon>
        <taxon>Pseudomonadati</taxon>
        <taxon>Campylobacterota</taxon>
        <taxon>Epsilonproteobacteria</taxon>
        <taxon>Campylobacterales</taxon>
        <taxon>Helicobacteraceae</taxon>
        <taxon>Helicobacter</taxon>
    </lineage>
</organism>
<dbReference type="CDD" id="cd17293">
    <property type="entry name" value="RMtype1_S_Ppo21ORF8840P_TRD1-CR1_like"/>
    <property type="match status" value="1"/>
</dbReference>
<dbReference type="Gene3D" id="3.90.220.20">
    <property type="entry name" value="DNA methylase specificity domains"/>
    <property type="match status" value="1"/>
</dbReference>
<dbReference type="AlphaFoldDB" id="A0A3D8I4H6"/>
<evidence type="ECO:0000313" key="6">
    <source>
        <dbReference type="Proteomes" id="UP000256599"/>
    </source>
</evidence>
<dbReference type="GO" id="GO:0003677">
    <property type="term" value="F:DNA binding"/>
    <property type="evidence" value="ECO:0007669"/>
    <property type="project" value="UniProtKB-KW"/>
</dbReference>
<dbReference type="RefSeq" id="WP_104699946.1">
    <property type="nucleotide sequence ID" value="NZ_NXLR01000010.1"/>
</dbReference>
<evidence type="ECO:0000256" key="3">
    <source>
        <dbReference type="ARBA" id="ARBA00023125"/>
    </source>
</evidence>
<reference evidence="5 6" key="1">
    <citation type="submission" date="2018-04" db="EMBL/GenBank/DDBJ databases">
        <title>Novel Campyloabacter and Helicobacter Species and Strains.</title>
        <authorList>
            <person name="Mannion A.J."/>
            <person name="Shen Z."/>
            <person name="Fox J.G."/>
        </authorList>
    </citation>
    <scope>NUCLEOTIDE SEQUENCE [LARGE SCALE GENOMIC DNA]</scope>
    <source>
        <strain evidence="5 6">MIT 98-6070</strain>
    </source>
</reference>
<feature type="domain" description="Type I restriction modification DNA specificity" evidence="4">
    <location>
        <begin position="101"/>
        <end position="265"/>
    </location>
</feature>
<dbReference type="Pfam" id="PF01420">
    <property type="entry name" value="Methylase_S"/>
    <property type="match status" value="1"/>
</dbReference>
<dbReference type="GO" id="GO:0009307">
    <property type="term" value="P:DNA restriction-modification system"/>
    <property type="evidence" value="ECO:0007669"/>
    <property type="project" value="UniProtKB-KW"/>
</dbReference>
<accession>A0A3D8I4H6</accession>
<dbReference type="InterPro" id="IPR051212">
    <property type="entry name" value="Type-I_RE_S_subunit"/>
</dbReference>
<name>A0A3D8I4H6_9HELI</name>
<sequence>MRVANLCHSEALAEESQIKINRDISPTAQYDKTQAKLILKAQITTLKKEIAKLKPITPLNSSALKPSGESIPSQHTQSPIPTKSIENANFQNTFTPPFEIPKSWVWVRLGDIGEVFTGTTPPTNKIENFGTFIPFLGPGDIDEVGNVNYTNKGLSEIGLRKARKIQANSILVTCIGGLIGKSCIIDRECTCNQQINIVMPCSCANFKILYFIIISQYFQTLMRESSTGTATPIINKTLFENLPVPLPPLAEQAYIIQTLDKLFALAKGLRVE</sequence>
<evidence type="ECO:0000259" key="4">
    <source>
        <dbReference type="Pfam" id="PF01420"/>
    </source>
</evidence>
<dbReference type="PANTHER" id="PTHR43140">
    <property type="entry name" value="TYPE-1 RESTRICTION ENZYME ECOKI SPECIFICITY PROTEIN"/>
    <property type="match status" value="1"/>
</dbReference>
<dbReference type="InterPro" id="IPR000055">
    <property type="entry name" value="Restrct_endonuc_typeI_TRD"/>
</dbReference>